<dbReference type="KEGG" id="gur:Gura_1010"/>
<dbReference type="AlphaFoldDB" id="A5GB22"/>
<evidence type="ECO:0000313" key="1">
    <source>
        <dbReference type="EMBL" id="ABQ25216.1"/>
    </source>
</evidence>
<keyword evidence="2" id="KW-1185">Reference proteome</keyword>
<dbReference type="Proteomes" id="UP000006695">
    <property type="component" value="Chromosome"/>
</dbReference>
<dbReference type="STRING" id="351605.Gura_1010"/>
<accession>A5GB22</accession>
<gene>
    <name evidence="1" type="ordered locus">Gura_1010</name>
</gene>
<organism evidence="1 2">
    <name type="scientific">Geotalea uraniireducens (strain Rf4)</name>
    <name type="common">Geobacter uraniireducens</name>
    <dbReference type="NCBI Taxonomy" id="351605"/>
    <lineage>
        <taxon>Bacteria</taxon>
        <taxon>Pseudomonadati</taxon>
        <taxon>Thermodesulfobacteriota</taxon>
        <taxon>Desulfuromonadia</taxon>
        <taxon>Geobacterales</taxon>
        <taxon>Geobacteraceae</taxon>
        <taxon>Geotalea</taxon>
    </lineage>
</organism>
<dbReference type="HOGENOM" id="CLU_2069758_0_0_7"/>
<dbReference type="RefSeq" id="WP_011937940.1">
    <property type="nucleotide sequence ID" value="NC_009483.1"/>
</dbReference>
<name>A5GB22_GEOUR</name>
<sequence length="118" mass="13385">MSPERLRKNNLSQMAVMNLEEGEEIFAGWATPHIPQVGIYKLLAKKKVDGSIEWAHFVQRDNGLKEKVMRGTVNTLDEFDILIDTVNSNLRRIFGVTMQPAAYDVRTLDGKKASDTKH</sequence>
<protein>
    <submittedName>
        <fullName evidence="1">Uncharacterized protein</fullName>
    </submittedName>
</protein>
<evidence type="ECO:0000313" key="2">
    <source>
        <dbReference type="Proteomes" id="UP000006695"/>
    </source>
</evidence>
<proteinExistence type="predicted"/>
<dbReference type="EMBL" id="CP000698">
    <property type="protein sequence ID" value="ABQ25216.1"/>
    <property type="molecule type" value="Genomic_DNA"/>
</dbReference>
<reference evidence="1 2" key="1">
    <citation type="submission" date="2007-05" db="EMBL/GenBank/DDBJ databases">
        <title>Complete sequence of Geobacter uraniireducens Rf4.</title>
        <authorList>
            <consortium name="US DOE Joint Genome Institute"/>
            <person name="Copeland A."/>
            <person name="Lucas S."/>
            <person name="Lapidus A."/>
            <person name="Barry K."/>
            <person name="Detter J.C."/>
            <person name="Glavina del Rio T."/>
            <person name="Hammon N."/>
            <person name="Israni S."/>
            <person name="Dalin E."/>
            <person name="Tice H."/>
            <person name="Pitluck S."/>
            <person name="Chertkov O."/>
            <person name="Brettin T."/>
            <person name="Bruce D."/>
            <person name="Han C."/>
            <person name="Schmutz J."/>
            <person name="Larimer F."/>
            <person name="Land M."/>
            <person name="Hauser L."/>
            <person name="Kyrpides N."/>
            <person name="Mikhailova N."/>
            <person name="Shelobolina E."/>
            <person name="Aklujkar M."/>
            <person name="Lovley D."/>
            <person name="Richardson P."/>
        </authorList>
    </citation>
    <scope>NUCLEOTIDE SEQUENCE [LARGE SCALE GENOMIC DNA]</scope>
    <source>
        <strain evidence="1 2">Rf4</strain>
    </source>
</reference>